<keyword evidence="5" id="KW-1185">Reference proteome</keyword>
<feature type="compositionally biased region" description="Basic and acidic residues" evidence="2">
    <location>
        <begin position="49"/>
        <end position="60"/>
    </location>
</feature>
<sequence>MLALGAGLIGPVSILVAIAKCSKKRGIVRPDNAENAKGRGPKRTPSSESARRSVKSEKSPKLRNKSGKGKIADGLMRTARSSLFGKSESSKSGSRNKPKTLENKSAPVGLSRSARPSSKRASMVRAVAVKLTPTELNYKPTGGLKEIQIINDSAEKRAFKVKCSDNLVYRISPVYGLIEPGKSVKVDVLRQNGGVKMDKLVVVTAKATSDDANPKACFERSSAESKQMEMMVLPLVVQE</sequence>
<evidence type="ECO:0000256" key="2">
    <source>
        <dbReference type="SAM" id="MobiDB-lite"/>
    </source>
</evidence>
<feature type="domain" description="MSP" evidence="3">
    <location>
        <begin position="128"/>
        <end position="239"/>
    </location>
</feature>
<reference evidence="4 5" key="1">
    <citation type="journal article" date="2017" name="Curr. Biol.">
        <title>Genome architecture and evolution of a unichromosomal asexual nematode.</title>
        <authorList>
            <person name="Fradin H."/>
            <person name="Zegar C."/>
            <person name="Gutwein M."/>
            <person name="Lucas J."/>
            <person name="Kovtun M."/>
            <person name="Corcoran D."/>
            <person name="Baugh L.R."/>
            <person name="Kiontke K."/>
            <person name="Gunsalus K."/>
            <person name="Fitch D.H."/>
            <person name="Piano F."/>
        </authorList>
    </citation>
    <scope>NUCLEOTIDE SEQUENCE [LARGE SCALE GENOMIC DNA]</scope>
    <source>
        <strain evidence="4">PF1309</strain>
    </source>
</reference>
<dbReference type="Pfam" id="PF00635">
    <property type="entry name" value="Motile_Sperm"/>
    <property type="match status" value="1"/>
</dbReference>
<protein>
    <recommendedName>
        <fullName evidence="1">Major sperm protein</fullName>
    </recommendedName>
</protein>
<dbReference type="InterPro" id="IPR008962">
    <property type="entry name" value="PapD-like_sf"/>
</dbReference>
<dbReference type="InterPro" id="IPR000535">
    <property type="entry name" value="MSP_dom"/>
</dbReference>
<dbReference type="PANTHER" id="PTHR22947:SF12">
    <property type="entry name" value="MAJOR SPERM PROTEIN"/>
    <property type="match status" value="1"/>
</dbReference>
<accession>A0A2A2JM60</accession>
<dbReference type="Gene3D" id="2.60.40.10">
    <property type="entry name" value="Immunoglobulins"/>
    <property type="match status" value="1"/>
</dbReference>
<dbReference type="OrthoDB" id="5866971at2759"/>
<keyword evidence="1" id="KW-0206">Cytoskeleton</keyword>
<dbReference type="PROSITE" id="PS50202">
    <property type="entry name" value="MSP"/>
    <property type="match status" value="1"/>
</dbReference>
<proteinExistence type="predicted"/>
<comment type="function">
    <text evidence="1">Central component in molecular interactions underlying sperm crawling. Forms an extensive filament system that extends from sperm villipoda, along the leading edge of the pseudopod.</text>
</comment>
<evidence type="ECO:0000256" key="1">
    <source>
        <dbReference type="RuleBase" id="RU003425"/>
    </source>
</evidence>
<dbReference type="EMBL" id="LIAE01010346">
    <property type="protein sequence ID" value="PAV62778.1"/>
    <property type="molecule type" value="Genomic_DNA"/>
</dbReference>
<dbReference type="AlphaFoldDB" id="A0A2A2JM60"/>
<organism evidence="4 5">
    <name type="scientific">Diploscapter pachys</name>
    <dbReference type="NCBI Taxonomy" id="2018661"/>
    <lineage>
        <taxon>Eukaryota</taxon>
        <taxon>Metazoa</taxon>
        <taxon>Ecdysozoa</taxon>
        <taxon>Nematoda</taxon>
        <taxon>Chromadorea</taxon>
        <taxon>Rhabditida</taxon>
        <taxon>Rhabditina</taxon>
        <taxon>Rhabditomorpha</taxon>
        <taxon>Rhabditoidea</taxon>
        <taxon>Rhabditidae</taxon>
        <taxon>Diploscapter</taxon>
    </lineage>
</organism>
<evidence type="ECO:0000313" key="5">
    <source>
        <dbReference type="Proteomes" id="UP000218231"/>
    </source>
</evidence>
<dbReference type="Proteomes" id="UP000218231">
    <property type="component" value="Unassembled WGS sequence"/>
</dbReference>
<evidence type="ECO:0000259" key="3">
    <source>
        <dbReference type="PROSITE" id="PS50202"/>
    </source>
</evidence>
<feature type="region of interest" description="Disordered" evidence="2">
    <location>
        <begin position="25"/>
        <end position="121"/>
    </location>
</feature>
<keyword evidence="1" id="KW-0963">Cytoplasm</keyword>
<gene>
    <name evidence="4" type="ORF">WR25_23411</name>
</gene>
<comment type="caution">
    <text evidence="4">The sequence shown here is derived from an EMBL/GenBank/DDBJ whole genome shotgun (WGS) entry which is preliminary data.</text>
</comment>
<dbReference type="SUPFAM" id="SSF49354">
    <property type="entry name" value="PapD-like"/>
    <property type="match status" value="1"/>
</dbReference>
<dbReference type="InterPro" id="IPR013783">
    <property type="entry name" value="Ig-like_fold"/>
</dbReference>
<feature type="compositionally biased region" description="Low complexity" evidence="2">
    <location>
        <begin position="111"/>
        <end position="121"/>
    </location>
</feature>
<dbReference type="PANTHER" id="PTHR22947">
    <property type="entry name" value="MAJOR SPERM PROTEIN"/>
    <property type="match status" value="1"/>
</dbReference>
<evidence type="ECO:0000313" key="4">
    <source>
        <dbReference type="EMBL" id="PAV62778.1"/>
    </source>
</evidence>
<dbReference type="InterPro" id="IPR051774">
    <property type="entry name" value="Sperm-specific_class_P"/>
</dbReference>
<feature type="compositionally biased region" description="Low complexity" evidence="2">
    <location>
        <begin position="81"/>
        <end position="93"/>
    </location>
</feature>
<name>A0A2A2JM60_9BILA</name>